<dbReference type="HOGENOM" id="CLU_1554185_0_0_4"/>
<gene>
    <name evidence="1" type="ordered locus">Daci_0234</name>
</gene>
<reference evidence="1 2" key="1">
    <citation type="journal article" date="2004" name="Appl. Environ. Microbiol.">
        <title>Mineralization of individual congeners of linear alkylbenzenesulfonate by defined pairs of heterotrophic bacteria.</title>
        <authorList>
            <person name="Schleheck D."/>
            <person name="Knepper T.P."/>
            <person name="Fischer K."/>
            <person name="Cook A.M."/>
        </authorList>
    </citation>
    <scope>NUCLEOTIDE SEQUENCE [LARGE SCALE GENOMIC DNA]</scope>
    <source>
        <strain evidence="2">DSM 14801 / SPH-1</strain>
    </source>
</reference>
<dbReference type="KEGG" id="dac:Daci_0234"/>
<proteinExistence type="predicted"/>
<dbReference type="STRING" id="398578.Daci_0234"/>
<reference evidence="2" key="2">
    <citation type="submission" date="2007-11" db="EMBL/GenBank/DDBJ databases">
        <title>Complete sequence of Delftia acidovorans DSM 14801 / SPH-1.</title>
        <authorList>
            <person name="Copeland A."/>
            <person name="Lucas S."/>
            <person name="Lapidus A."/>
            <person name="Barry K."/>
            <person name="Glavina del Rio T."/>
            <person name="Dalin E."/>
            <person name="Tice H."/>
            <person name="Pitluck S."/>
            <person name="Lowry S."/>
            <person name="Clum A."/>
            <person name="Schmutz J."/>
            <person name="Larimer F."/>
            <person name="Land M."/>
            <person name="Hauser L."/>
            <person name="Kyrpides N."/>
            <person name="Kim E."/>
            <person name="Schleheck D."/>
            <person name="Richardson P."/>
        </authorList>
    </citation>
    <scope>NUCLEOTIDE SEQUENCE [LARGE SCALE GENOMIC DNA]</scope>
    <source>
        <strain evidence="2">DSM 14801 / SPH-1</strain>
    </source>
</reference>
<protein>
    <recommendedName>
        <fullName evidence="3">DUF2778 domain-containing protein</fullName>
    </recommendedName>
</protein>
<organism evidence="1 2">
    <name type="scientific">Delftia acidovorans (strain DSM 14801 / SPH-1)</name>
    <dbReference type="NCBI Taxonomy" id="398578"/>
    <lineage>
        <taxon>Bacteria</taxon>
        <taxon>Pseudomonadati</taxon>
        <taxon>Pseudomonadota</taxon>
        <taxon>Betaproteobacteria</taxon>
        <taxon>Burkholderiales</taxon>
        <taxon>Comamonadaceae</taxon>
        <taxon>Delftia</taxon>
    </lineage>
</organism>
<evidence type="ECO:0000313" key="1">
    <source>
        <dbReference type="EMBL" id="ABX32880.1"/>
    </source>
</evidence>
<evidence type="ECO:0008006" key="3">
    <source>
        <dbReference type="Google" id="ProtNLM"/>
    </source>
</evidence>
<dbReference type="EMBL" id="CP000884">
    <property type="protein sequence ID" value="ABX32880.1"/>
    <property type="molecule type" value="Genomic_DNA"/>
</dbReference>
<dbReference type="Proteomes" id="UP000000784">
    <property type="component" value="Chromosome"/>
</dbReference>
<dbReference type="RefSeq" id="WP_012202173.1">
    <property type="nucleotide sequence ID" value="NC_010002.1"/>
</dbReference>
<accession>A9BPL3</accession>
<dbReference type="eggNOG" id="ENOG5032E4W">
    <property type="taxonomic scope" value="Bacteria"/>
</dbReference>
<dbReference type="GeneID" id="94689530"/>
<name>A9BPL3_DELAS</name>
<keyword evidence="2" id="KW-1185">Reference proteome</keyword>
<sequence length="168" mass="18294">MEFDGQKLTWNGSGSFKATTGLPGFQMPENQCIKDSGPIPEGVYKVLVTDRGAAKDDGAGRCNLSPGWGVQTIPRGAAAGSCEAYWANWGQNRARMEPADTQTRIACNPVRSGFYLHDSTKGFSHGCIEVEHRFFPILRSKAKSSSRSYFILKVNYVPARVTNGGTRA</sequence>
<dbReference type="AlphaFoldDB" id="A9BPL3"/>
<evidence type="ECO:0000313" key="2">
    <source>
        <dbReference type="Proteomes" id="UP000000784"/>
    </source>
</evidence>